<gene>
    <name evidence="1" type="ORF">H5410_051552</name>
</gene>
<sequence>MICALEQKAISRTIGDSPIGLGDLQAFISSFFLASLFLLAKGNKVQLLGNF</sequence>
<proteinExistence type="predicted"/>
<keyword evidence="2" id="KW-1185">Reference proteome</keyword>
<dbReference type="EMBL" id="JACXVP010000010">
    <property type="protein sequence ID" value="KAG5580925.1"/>
    <property type="molecule type" value="Genomic_DNA"/>
</dbReference>
<dbReference type="AlphaFoldDB" id="A0A9J5X0D2"/>
<accession>A0A9J5X0D2</accession>
<dbReference type="Proteomes" id="UP000824120">
    <property type="component" value="Chromosome 10"/>
</dbReference>
<reference evidence="1 2" key="1">
    <citation type="submission" date="2020-09" db="EMBL/GenBank/DDBJ databases">
        <title>De no assembly of potato wild relative species, Solanum commersonii.</title>
        <authorList>
            <person name="Cho K."/>
        </authorList>
    </citation>
    <scope>NUCLEOTIDE SEQUENCE [LARGE SCALE GENOMIC DNA]</scope>
    <source>
        <strain evidence="1">LZ3.2</strain>
        <tissue evidence="1">Leaf</tissue>
    </source>
</reference>
<evidence type="ECO:0000313" key="2">
    <source>
        <dbReference type="Proteomes" id="UP000824120"/>
    </source>
</evidence>
<protein>
    <submittedName>
        <fullName evidence="1">Uncharacterized protein</fullName>
    </submittedName>
</protein>
<organism evidence="1 2">
    <name type="scientific">Solanum commersonii</name>
    <name type="common">Commerson's wild potato</name>
    <name type="synonym">Commerson's nightshade</name>
    <dbReference type="NCBI Taxonomy" id="4109"/>
    <lineage>
        <taxon>Eukaryota</taxon>
        <taxon>Viridiplantae</taxon>
        <taxon>Streptophyta</taxon>
        <taxon>Embryophyta</taxon>
        <taxon>Tracheophyta</taxon>
        <taxon>Spermatophyta</taxon>
        <taxon>Magnoliopsida</taxon>
        <taxon>eudicotyledons</taxon>
        <taxon>Gunneridae</taxon>
        <taxon>Pentapetalae</taxon>
        <taxon>asterids</taxon>
        <taxon>lamiids</taxon>
        <taxon>Solanales</taxon>
        <taxon>Solanaceae</taxon>
        <taxon>Solanoideae</taxon>
        <taxon>Solaneae</taxon>
        <taxon>Solanum</taxon>
    </lineage>
</organism>
<name>A0A9J5X0D2_SOLCO</name>
<evidence type="ECO:0000313" key="1">
    <source>
        <dbReference type="EMBL" id="KAG5580925.1"/>
    </source>
</evidence>
<comment type="caution">
    <text evidence="1">The sequence shown here is derived from an EMBL/GenBank/DDBJ whole genome shotgun (WGS) entry which is preliminary data.</text>
</comment>